<accession>Q7MRQ5</accession>
<evidence type="ECO:0000313" key="1">
    <source>
        <dbReference type="EMBL" id="CAE10220.1"/>
    </source>
</evidence>
<dbReference type="Proteomes" id="UP000000422">
    <property type="component" value="Chromosome"/>
</dbReference>
<evidence type="ECO:0000313" key="2">
    <source>
        <dbReference type="Proteomes" id="UP000000422"/>
    </source>
</evidence>
<organism evidence="2">
    <name type="scientific">Wolinella succinogenes (strain ATCC 29543 / DSM 1740 / CCUG 13145 / JCM 31913 / LMG 7466 / NCTC 11488 / FDC 602W)</name>
    <name type="common">Vibrio succinogenes</name>
    <dbReference type="NCBI Taxonomy" id="273121"/>
    <lineage>
        <taxon>Bacteria</taxon>
        <taxon>Pseudomonadati</taxon>
        <taxon>Campylobacterota</taxon>
        <taxon>Epsilonproteobacteria</taxon>
        <taxon>Campylobacterales</taxon>
        <taxon>Helicobacteraceae</taxon>
        <taxon>Wolinella</taxon>
    </lineage>
</organism>
<dbReference type="Gene3D" id="1.10.3290.10">
    <property type="entry name" value="Fido-like domain"/>
    <property type="match status" value="1"/>
</dbReference>
<dbReference type="SUPFAM" id="SSF140931">
    <property type="entry name" value="Fic-like"/>
    <property type="match status" value="1"/>
</dbReference>
<gene>
    <name evidence="1" type="ordered locus">WS1130</name>
</gene>
<dbReference type="eggNOG" id="COG3177">
    <property type="taxonomic scope" value="Bacteria"/>
</dbReference>
<dbReference type="InterPro" id="IPR036597">
    <property type="entry name" value="Fido-like_dom_sf"/>
</dbReference>
<dbReference type="STRING" id="273121.WS1130"/>
<dbReference type="KEGG" id="wsu:WS1130"/>
<reference evidence="1 2" key="1">
    <citation type="journal article" date="2003" name="Proc. Natl. Acad. Sci. U.S.A.">
        <title>Complete genome sequence and analysis of Wolinella succinogenes.</title>
        <authorList>
            <person name="Baar C."/>
            <person name="Eppinger M."/>
            <person name="Raddatz G."/>
            <person name="Simon JM."/>
            <person name="Lanz C."/>
            <person name="Klimmek O."/>
            <person name="Nandakumar R."/>
            <person name="Gross R."/>
            <person name="Rosinus A."/>
            <person name="Keller H."/>
            <person name="Jagtap P."/>
            <person name="Linke B."/>
            <person name="Meyer F."/>
            <person name="Lederer H."/>
            <person name="Schuster S.C."/>
        </authorList>
    </citation>
    <scope>NUCLEOTIDE SEQUENCE [LARGE SCALE GENOMIC DNA]</scope>
    <source>
        <strain evidence="2">ATCC 29543 / DSM 1740 / CCUG 13145 / JCM 31913 / LMG 7466 / NCTC 11488 / FDC 602W</strain>
    </source>
</reference>
<dbReference type="HOGENOM" id="CLU_126059_0_0_7"/>
<sequence>MGRLLNYAFLIKLGFKVKKGRLINPSSVFYTNRDKYYEMLSRADSLRSDDLLSWCEYFLLGLKNEIEKIDSLLDKSYVEKEILFPLLKIAHDQKFITTEERKILEYLVSKDDMMMKSEELSHMGITDSRKKASTMAKLRDKKMIQPIVPNGRIYTIHFVNNYLLRGIMNVLQQKGFVSDFLNTK</sequence>
<protein>
    <submittedName>
        <fullName evidence="1">Uncharacterized protein</fullName>
    </submittedName>
</protein>
<dbReference type="AlphaFoldDB" id="Q7MRQ5"/>
<dbReference type="EMBL" id="BX571660">
    <property type="protein sequence ID" value="CAE10220.1"/>
    <property type="molecule type" value="Genomic_DNA"/>
</dbReference>
<name>Q7MRQ5_WOLSU</name>
<keyword evidence="2" id="KW-1185">Reference proteome</keyword>
<proteinExistence type="predicted"/>